<keyword evidence="2" id="KW-0813">Transport</keyword>
<gene>
    <name evidence="10" type="ORF">D3P96_00905</name>
</gene>
<keyword evidence="7" id="KW-0472">Membrane</keyword>
<evidence type="ECO:0000313" key="11">
    <source>
        <dbReference type="Proteomes" id="UP000275836"/>
    </source>
</evidence>
<dbReference type="Pfam" id="PF13732">
    <property type="entry name" value="DrrA1-3_C"/>
    <property type="match status" value="1"/>
</dbReference>
<dbReference type="PROSITE" id="PS50893">
    <property type="entry name" value="ABC_TRANSPORTER_2"/>
    <property type="match status" value="1"/>
</dbReference>
<dbReference type="GO" id="GO:1900753">
    <property type="term" value="P:doxorubicin transport"/>
    <property type="evidence" value="ECO:0007669"/>
    <property type="project" value="InterPro"/>
</dbReference>
<keyword evidence="3" id="KW-1003">Cell membrane</keyword>
<dbReference type="Pfam" id="PF00005">
    <property type="entry name" value="ABC_tran"/>
    <property type="match status" value="1"/>
</dbReference>
<dbReference type="SMART" id="SM00382">
    <property type="entry name" value="AAA"/>
    <property type="match status" value="1"/>
</dbReference>
<dbReference type="Gene3D" id="3.40.50.300">
    <property type="entry name" value="P-loop containing nucleotide triphosphate hydrolases"/>
    <property type="match status" value="1"/>
</dbReference>
<proteinExistence type="inferred from homology"/>
<evidence type="ECO:0000256" key="4">
    <source>
        <dbReference type="ARBA" id="ARBA00022741"/>
    </source>
</evidence>
<dbReference type="InterPro" id="IPR027417">
    <property type="entry name" value="P-loop_NTPase"/>
</dbReference>
<dbReference type="GO" id="GO:0005524">
    <property type="term" value="F:ATP binding"/>
    <property type="evidence" value="ECO:0007669"/>
    <property type="project" value="UniProtKB-KW"/>
</dbReference>
<dbReference type="PANTHER" id="PTHR42711">
    <property type="entry name" value="ABC TRANSPORTER ATP-BINDING PROTEIN"/>
    <property type="match status" value="1"/>
</dbReference>
<dbReference type="SUPFAM" id="SSF52540">
    <property type="entry name" value="P-loop containing nucleoside triphosphate hydrolases"/>
    <property type="match status" value="1"/>
</dbReference>
<comment type="caution">
    <text evidence="10">The sequence shown here is derived from an EMBL/GenBank/DDBJ whole genome shotgun (WGS) entry which is preliminary data.</text>
</comment>
<dbReference type="GO" id="GO:0043215">
    <property type="term" value="P:daunorubicin transport"/>
    <property type="evidence" value="ECO:0007669"/>
    <property type="project" value="InterPro"/>
</dbReference>
<dbReference type="InterPro" id="IPR003439">
    <property type="entry name" value="ABC_transporter-like_ATP-bd"/>
</dbReference>
<accession>A0A3P2RD61</accession>
<evidence type="ECO:0000259" key="9">
    <source>
        <dbReference type="PROSITE" id="PS50893"/>
    </source>
</evidence>
<dbReference type="FunFam" id="3.40.50.300:FF:000589">
    <property type="entry name" value="ABC transporter, ATP-binding subunit"/>
    <property type="match status" value="1"/>
</dbReference>
<dbReference type="InterPro" id="IPR005894">
    <property type="entry name" value="DrrA"/>
</dbReference>
<comment type="subcellular location">
    <subcellularLocation>
        <location evidence="1">Cell membrane</location>
        <topology evidence="1">Peripheral membrane protein</topology>
        <orientation evidence="1">Cytoplasmic side</orientation>
    </subcellularLocation>
</comment>
<evidence type="ECO:0000256" key="7">
    <source>
        <dbReference type="ARBA" id="ARBA00023136"/>
    </source>
</evidence>
<evidence type="ECO:0000256" key="6">
    <source>
        <dbReference type="ARBA" id="ARBA00022967"/>
    </source>
</evidence>
<evidence type="ECO:0000313" key="10">
    <source>
        <dbReference type="EMBL" id="RRG18573.1"/>
    </source>
</evidence>
<dbReference type="Proteomes" id="UP000275836">
    <property type="component" value="Unassembled WGS sequence"/>
</dbReference>
<protein>
    <submittedName>
        <fullName evidence="10">ATP-binding cassette domain-containing protein</fullName>
    </submittedName>
</protein>
<evidence type="ECO:0000256" key="8">
    <source>
        <dbReference type="ARBA" id="ARBA00049985"/>
    </source>
</evidence>
<dbReference type="PROSITE" id="PS00211">
    <property type="entry name" value="ABC_TRANSPORTER_1"/>
    <property type="match status" value="1"/>
</dbReference>
<dbReference type="OrthoDB" id="9804819at2"/>
<evidence type="ECO:0000256" key="3">
    <source>
        <dbReference type="ARBA" id="ARBA00022475"/>
    </source>
</evidence>
<comment type="similarity">
    <text evidence="8">Belongs to the ABC transporter superfamily. Drug exporter-1 (DrugE1) (TC 3.A.1.105) family.</text>
</comment>
<keyword evidence="5 10" id="KW-0067">ATP-binding</keyword>
<evidence type="ECO:0000256" key="5">
    <source>
        <dbReference type="ARBA" id="ARBA00022840"/>
    </source>
</evidence>
<dbReference type="InterPro" id="IPR025302">
    <property type="entry name" value="DrrA1/2-like_C"/>
</dbReference>
<name>A0A3P2RD61_WEIVI</name>
<dbReference type="PANTHER" id="PTHR42711:SF19">
    <property type="entry name" value="DOXORUBICIN RESISTANCE ATP-BINDING PROTEIN DRRA"/>
    <property type="match status" value="1"/>
</dbReference>
<dbReference type="InterPro" id="IPR017871">
    <property type="entry name" value="ABC_transporter-like_CS"/>
</dbReference>
<organism evidence="10 11">
    <name type="scientific">Weissella viridescens</name>
    <name type="common">Lactobacillus viridescens</name>
    <dbReference type="NCBI Taxonomy" id="1629"/>
    <lineage>
        <taxon>Bacteria</taxon>
        <taxon>Bacillati</taxon>
        <taxon>Bacillota</taxon>
        <taxon>Bacilli</taxon>
        <taxon>Lactobacillales</taxon>
        <taxon>Lactobacillaceae</taxon>
        <taxon>Weissella</taxon>
    </lineage>
</organism>
<evidence type="ECO:0000256" key="2">
    <source>
        <dbReference type="ARBA" id="ARBA00022448"/>
    </source>
</evidence>
<dbReference type="EMBL" id="RHGY01000001">
    <property type="protein sequence ID" value="RRG18573.1"/>
    <property type="molecule type" value="Genomic_DNA"/>
</dbReference>
<dbReference type="AlphaFoldDB" id="A0A3P2RD61"/>
<keyword evidence="4" id="KW-0547">Nucleotide-binding</keyword>
<dbReference type="NCBIfam" id="TIGR01188">
    <property type="entry name" value="drrA"/>
    <property type="match status" value="1"/>
</dbReference>
<dbReference type="GO" id="GO:0016887">
    <property type="term" value="F:ATP hydrolysis activity"/>
    <property type="evidence" value="ECO:0007669"/>
    <property type="project" value="InterPro"/>
</dbReference>
<dbReference type="InterPro" id="IPR003593">
    <property type="entry name" value="AAA+_ATPase"/>
</dbReference>
<keyword evidence="6" id="KW-1278">Translocase</keyword>
<dbReference type="InterPro" id="IPR050763">
    <property type="entry name" value="ABC_transporter_ATP-binding"/>
</dbReference>
<feature type="domain" description="ABC transporter" evidence="9">
    <location>
        <begin position="7"/>
        <end position="237"/>
    </location>
</feature>
<dbReference type="GO" id="GO:0005886">
    <property type="term" value="C:plasma membrane"/>
    <property type="evidence" value="ECO:0007669"/>
    <property type="project" value="UniProtKB-SubCell"/>
</dbReference>
<evidence type="ECO:0000256" key="1">
    <source>
        <dbReference type="ARBA" id="ARBA00004413"/>
    </source>
</evidence>
<dbReference type="RefSeq" id="WP_124942547.1">
    <property type="nucleotide sequence ID" value="NZ_RHGY01000001.1"/>
</dbReference>
<sequence length="311" mass="33678">MSEMNAVEINDVTKVFGKQAAVNDVSFTIKSGEIFGLLGPNGAGKTTLLRMMTTLLKPTNGSILIFGHDVTKEPQVVRSLFGLTGQYASVDEDLTARENLMIFARLNDLSRSDAKKRSAELLQEFSLTDSADKPIADFSGGMRRRLDLAVSLITRPRLIFLDEPTTGLDPRTREQMWTTIRQLVADGSTIVLTTQYLEEADALADRIALIDHGKMVSLGTPSELKEQVGGDALHLDFANATQAQLAVPIVEKQLKVTVKQSGSSLEAALSDTALVAPVLDALQLAQLKVVTMSVAQPTLDDVFFAMTVGKN</sequence>
<reference evidence="10 11" key="1">
    <citation type="submission" date="2018-10" db="EMBL/GenBank/DDBJ databases">
        <title>Draft genome sequence of Weissella viridescens UCO-SMC3.</title>
        <authorList>
            <person name="Garcia-Cancino A."/>
            <person name="Espinoza-Monje M."/>
            <person name="Albarracin L."/>
            <person name="Garcia-Castillo V."/>
            <person name="Campos-Martin J."/>
            <person name="Nakano Y."/>
            <person name="Guitierrez-Zamorano C."/>
            <person name="Ikeda-Ohtsubo W."/>
            <person name="Morita H."/>
            <person name="Kitazawa H."/>
            <person name="Villena J."/>
        </authorList>
    </citation>
    <scope>NUCLEOTIDE SEQUENCE [LARGE SCALE GENOMIC DNA]</scope>
    <source>
        <strain evidence="10 11">UCO-SMC3</strain>
    </source>
</reference>